<accession>A0A8T2BVB5</accession>
<dbReference type="PANTHER" id="PTHR31111">
    <property type="entry name" value="BNAA05G37150D PROTEIN-RELATED"/>
    <property type="match status" value="1"/>
</dbReference>
<dbReference type="NCBIfam" id="TIGR01640">
    <property type="entry name" value="F_box_assoc_1"/>
    <property type="match status" value="1"/>
</dbReference>
<protein>
    <submittedName>
        <fullName evidence="2">F-box associated interaction domain</fullName>
    </submittedName>
</protein>
<dbReference type="Proteomes" id="UP000694251">
    <property type="component" value="Chromosome 7"/>
</dbReference>
<evidence type="ECO:0000313" key="2">
    <source>
        <dbReference type="EMBL" id="KAG7589582.1"/>
    </source>
</evidence>
<gene>
    <name evidence="2" type="ORF">ISN44_As07g018430</name>
</gene>
<dbReference type="AlphaFoldDB" id="A0A8T2BVB5"/>
<dbReference type="InterPro" id="IPR017451">
    <property type="entry name" value="F-box-assoc_interact_dom"/>
</dbReference>
<dbReference type="InterPro" id="IPR013187">
    <property type="entry name" value="F-box-assoc_dom_typ3"/>
</dbReference>
<dbReference type="EMBL" id="JAEFBJ010000007">
    <property type="protein sequence ID" value="KAG7589582.1"/>
    <property type="molecule type" value="Genomic_DNA"/>
</dbReference>
<dbReference type="OrthoDB" id="1028281at2759"/>
<evidence type="ECO:0000313" key="3">
    <source>
        <dbReference type="Proteomes" id="UP000694251"/>
    </source>
</evidence>
<evidence type="ECO:0000259" key="1">
    <source>
        <dbReference type="Pfam" id="PF08268"/>
    </source>
</evidence>
<sequence length="243" mass="28774">MAPSTVYSRYYYFGYDHVMNQYKVLAMTIYWQELTQNFHVFTLGRDFHQWRNIQGNIDEKFIPIGRAGVCIDGIIYYEAISSKESFNYRKTMLLSFDIRSERFYHVRAPDTWINEISDPNWTDQNLFNHQGKLGCIGCNENNTNMWIMENVEKQEWSKITFGLLKYPGGDFSTSSGVTPAGEIFVVQHVWYPYNMPLYFDYYNMKEKSFRRVEIEGARLEATKQAGGIRVFAIHDYVENTMWF</sequence>
<dbReference type="PANTHER" id="PTHR31111:SF138">
    <property type="entry name" value="F-BOX ASSOCIATED DOMAIN-CONTAINING PROTEIN"/>
    <property type="match status" value="1"/>
</dbReference>
<organism evidence="2 3">
    <name type="scientific">Arabidopsis suecica</name>
    <name type="common">Swedish thale-cress</name>
    <name type="synonym">Cardaminopsis suecica</name>
    <dbReference type="NCBI Taxonomy" id="45249"/>
    <lineage>
        <taxon>Eukaryota</taxon>
        <taxon>Viridiplantae</taxon>
        <taxon>Streptophyta</taxon>
        <taxon>Embryophyta</taxon>
        <taxon>Tracheophyta</taxon>
        <taxon>Spermatophyta</taxon>
        <taxon>Magnoliopsida</taxon>
        <taxon>eudicotyledons</taxon>
        <taxon>Gunneridae</taxon>
        <taxon>Pentapetalae</taxon>
        <taxon>rosids</taxon>
        <taxon>malvids</taxon>
        <taxon>Brassicales</taxon>
        <taxon>Brassicaceae</taxon>
        <taxon>Camelineae</taxon>
        <taxon>Arabidopsis</taxon>
    </lineage>
</organism>
<name>A0A8T2BVB5_ARASU</name>
<comment type="caution">
    <text evidence="2">The sequence shown here is derived from an EMBL/GenBank/DDBJ whole genome shotgun (WGS) entry which is preliminary data.</text>
</comment>
<keyword evidence="3" id="KW-1185">Reference proteome</keyword>
<dbReference type="Pfam" id="PF08268">
    <property type="entry name" value="FBA_3"/>
    <property type="match status" value="1"/>
</dbReference>
<feature type="domain" description="F-box associated beta-propeller type 3" evidence="1">
    <location>
        <begin position="9"/>
        <end position="237"/>
    </location>
</feature>
<reference evidence="2 3" key="1">
    <citation type="submission" date="2020-12" db="EMBL/GenBank/DDBJ databases">
        <title>Concerted genomic and epigenomic changes stabilize Arabidopsis allopolyploids.</title>
        <authorList>
            <person name="Chen Z."/>
        </authorList>
    </citation>
    <scope>NUCLEOTIDE SEQUENCE [LARGE SCALE GENOMIC DNA]</scope>
    <source>
        <strain evidence="2">As9502</strain>
        <tissue evidence="2">Leaf</tissue>
    </source>
</reference>
<proteinExistence type="predicted"/>